<dbReference type="EMBL" id="JAGSOT010000017">
    <property type="protein sequence ID" value="MBR7795880.1"/>
    <property type="molecule type" value="Genomic_DNA"/>
</dbReference>
<protein>
    <recommendedName>
        <fullName evidence="1">ATPase BadF/BadG/BcrA/BcrD type domain-containing protein</fullName>
    </recommendedName>
</protein>
<dbReference type="InterPro" id="IPR052519">
    <property type="entry name" value="Euk-type_GlcNAc_Kinase"/>
</dbReference>
<feature type="domain" description="ATPase BadF/BadG/BcrA/BcrD type" evidence="1">
    <location>
        <begin position="5"/>
        <end position="298"/>
    </location>
</feature>
<dbReference type="CDD" id="cd24007">
    <property type="entry name" value="ASKHA_NBD_eukNAGK-like"/>
    <property type="match status" value="1"/>
</dbReference>
<evidence type="ECO:0000313" key="2">
    <source>
        <dbReference type="EMBL" id="MBR7795880.1"/>
    </source>
</evidence>
<accession>A0A941DSN6</accession>
<dbReference type="Pfam" id="PF01869">
    <property type="entry name" value="BcrAD_BadFG"/>
    <property type="match status" value="1"/>
</dbReference>
<sequence length="322" mass="35031">MVNVIGIDGGGTKTHAILADSHGNTITQYITGPSNPNAVSPEALEHTFKSIFAHLKREYPEEFNKVSGVYAGIAGAGSKNSQQQLHKLISLYIPNNCRLQVEVDALNALYSGTFGKPGIVHISGTGSVSYGINHQHKQDRVGGWGHLLGDEGSGYDIGKNGISAALRFFDGRSHETILLEMIYDYFNAKHVREVIDQIYFSAESKKIIASMAKLVFNAYKAGDIPAKEIIENAAKEIVLSILTLHEKLFPDNRYVKAVLCGGIFQDDAILPPLVKEGIMNGEHNITIVQPTLLPAQGSLIGCYLSLGKNITPTMITNMRNLK</sequence>
<name>A0A941DSN6_9BACI</name>
<dbReference type="Proteomes" id="UP000675284">
    <property type="component" value="Unassembled WGS sequence"/>
</dbReference>
<dbReference type="SUPFAM" id="SSF53067">
    <property type="entry name" value="Actin-like ATPase domain"/>
    <property type="match status" value="2"/>
</dbReference>
<comment type="caution">
    <text evidence="2">The sequence shown here is derived from an EMBL/GenBank/DDBJ whole genome shotgun (WGS) entry which is preliminary data.</text>
</comment>
<keyword evidence="3" id="KW-1185">Reference proteome</keyword>
<reference evidence="2" key="1">
    <citation type="submission" date="2021-04" db="EMBL/GenBank/DDBJ databases">
        <title>Isolation and polyphasic classification of algal microorganism.</title>
        <authorList>
            <person name="Wang S."/>
        </authorList>
    </citation>
    <scope>NUCLEOTIDE SEQUENCE</scope>
    <source>
        <strain evidence="2">720a</strain>
    </source>
</reference>
<organism evidence="2 3">
    <name type="scientific">Virgibacillus salarius</name>
    <dbReference type="NCBI Taxonomy" id="447199"/>
    <lineage>
        <taxon>Bacteria</taxon>
        <taxon>Bacillati</taxon>
        <taxon>Bacillota</taxon>
        <taxon>Bacilli</taxon>
        <taxon>Bacillales</taxon>
        <taxon>Bacillaceae</taxon>
        <taxon>Virgibacillus</taxon>
    </lineage>
</organism>
<dbReference type="InterPro" id="IPR002731">
    <property type="entry name" value="ATPase_BadF"/>
</dbReference>
<evidence type="ECO:0000313" key="3">
    <source>
        <dbReference type="Proteomes" id="UP000675284"/>
    </source>
</evidence>
<dbReference type="RefSeq" id="WP_034679318.1">
    <property type="nucleotide sequence ID" value="NZ_BAAACY010000043.1"/>
</dbReference>
<dbReference type="InterPro" id="IPR043129">
    <property type="entry name" value="ATPase_NBD"/>
</dbReference>
<proteinExistence type="predicted"/>
<dbReference type="PANTHER" id="PTHR43190">
    <property type="entry name" value="N-ACETYL-D-GLUCOSAMINE KINASE"/>
    <property type="match status" value="1"/>
</dbReference>
<dbReference type="PANTHER" id="PTHR43190:SF3">
    <property type="entry name" value="N-ACETYL-D-GLUCOSAMINE KINASE"/>
    <property type="match status" value="1"/>
</dbReference>
<evidence type="ECO:0000259" key="1">
    <source>
        <dbReference type="Pfam" id="PF01869"/>
    </source>
</evidence>
<dbReference type="Gene3D" id="3.30.420.40">
    <property type="match status" value="2"/>
</dbReference>
<dbReference type="AlphaFoldDB" id="A0A941DSN6"/>
<gene>
    <name evidence="2" type="ORF">KCX74_07460</name>
</gene>